<sequence>MKFTTSLNQALKHSFIGIALISSSLTMGQSQDPIVDAIIKEGTSNSQLKAYAFELLDGIGPRLVGTPQMMQAHNWVKDTYQKMGLEARNEAYGTWKAWERGTSQITMTAPRLKSLEGTQLAWSPATKKNGVEGEVVVLVDAQSKADFEAWLPTVKGKYVMISQLPPSGRPDYQWKEYATPESYEKMKKEREAIEQAWNQRMANTGYTAKELPKVLEKAGAAGVVMSFWTGIMGANRIFGAQTRQVPTIDIALEDYGLLYRLAEGGKAPRINVNVQSKNLGTTQTYNTIAELKGTEKADEYVILSAHLDSWDGGTGATDNGTGIITMMEAARILKQVLPNPKRTILIGNWGSEEQGLNGSRAFVADHPELLEKIQVVFNQDNGTGRIANITGQGFLHAYDFLGRWLSAVPDAYKKDLKTHYPGSPSGGGSDHVSFVSHDIPGFMMSSLSWGYGNYTWHTNRDTADKIVFDDVQSNAILLAIMVYKASEEPELVSREKIVLPTNDKGEQQQWPVSKEPQRNSDQY</sequence>
<evidence type="ECO:0000256" key="16">
    <source>
        <dbReference type="ARBA" id="ARBA00023145"/>
    </source>
</evidence>
<evidence type="ECO:0000256" key="17">
    <source>
        <dbReference type="ARBA" id="ARBA00023180"/>
    </source>
</evidence>
<dbReference type="Pfam" id="PF04389">
    <property type="entry name" value="Peptidase_M28"/>
    <property type="match status" value="1"/>
</dbReference>
<keyword evidence="10" id="KW-0732">Signal</keyword>
<keyword evidence="12" id="KW-0256">Endoplasmic reticulum</keyword>
<feature type="domain" description="Peptidase M28" evidence="22">
    <location>
        <begin position="286"/>
        <end position="475"/>
    </location>
</feature>
<evidence type="ECO:0000256" key="19">
    <source>
        <dbReference type="ARBA" id="ARBA00025833"/>
    </source>
</evidence>
<keyword evidence="7" id="KW-0121">Carboxypeptidase</keyword>
<dbReference type="PANTHER" id="PTHR12053">
    <property type="entry name" value="PROTEASE FAMILY M28 PLASMA GLUTAMATE CARBOXYPEPTIDASE-RELATED"/>
    <property type="match status" value="1"/>
</dbReference>
<evidence type="ECO:0000256" key="10">
    <source>
        <dbReference type="ARBA" id="ARBA00022729"/>
    </source>
</evidence>
<protein>
    <recommendedName>
        <fullName evidence="5">Carboxypeptidase Q</fullName>
    </recommendedName>
    <alternativeName>
        <fullName evidence="20">Plasma glutamate carboxypeptidase</fullName>
    </alternativeName>
</protein>
<dbReference type="GO" id="GO:0046872">
    <property type="term" value="F:metal ion binding"/>
    <property type="evidence" value="ECO:0007669"/>
    <property type="project" value="UniProtKB-KW"/>
</dbReference>
<evidence type="ECO:0000256" key="8">
    <source>
        <dbReference type="ARBA" id="ARBA00022670"/>
    </source>
</evidence>
<keyword evidence="17" id="KW-0325">Glycoprotein</keyword>
<name>A0A378RMJ0_MYROD</name>
<evidence type="ECO:0000259" key="22">
    <source>
        <dbReference type="Pfam" id="PF04389"/>
    </source>
</evidence>
<evidence type="ECO:0000256" key="13">
    <source>
        <dbReference type="ARBA" id="ARBA00022833"/>
    </source>
</evidence>
<keyword evidence="23" id="KW-0031">Aminopeptidase</keyword>
<dbReference type="GO" id="GO:0005576">
    <property type="term" value="C:extracellular region"/>
    <property type="evidence" value="ECO:0007669"/>
    <property type="project" value="UniProtKB-SubCell"/>
</dbReference>
<dbReference type="EMBL" id="UGQL01000001">
    <property type="protein sequence ID" value="STZ28283.1"/>
    <property type="molecule type" value="Genomic_DNA"/>
</dbReference>
<evidence type="ECO:0000256" key="14">
    <source>
        <dbReference type="ARBA" id="ARBA00023034"/>
    </source>
</evidence>
<keyword evidence="8" id="KW-0645">Protease</keyword>
<keyword evidence="15" id="KW-0482">Metalloprotease</keyword>
<evidence type="ECO:0000256" key="5">
    <source>
        <dbReference type="ARBA" id="ARBA00014116"/>
    </source>
</evidence>
<evidence type="ECO:0000256" key="11">
    <source>
        <dbReference type="ARBA" id="ARBA00022801"/>
    </source>
</evidence>
<evidence type="ECO:0000256" key="1">
    <source>
        <dbReference type="ARBA" id="ARBA00004240"/>
    </source>
</evidence>
<evidence type="ECO:0000256" key="12">
    <source>
        <dbReference type="ARBA" id="ARBA00022824"/>
    </source>
</evidence>
<organism evidence="23 24">
    <name type="scientific">Myroides odoratus</name>
    <name type="common">Flavobacterium odoratum</name>
    <dbReference type="NCBI Taxonomy" id="256"/>
    <lineage>
        <taxon>Bacteria</taxon>
        <taxon>Pseudomonadati</taxon>
        <taxon>Bacteroidota</taxon>
        <taxon>Flavobacteriia</taxon>
        <taxon>Flavobacteriales</taxon>
        <taxon>Flavobacteriaceae</taxon>
        <taxon>Myroides</taxon>
    </lineage>
</organism>
<dbReference type="AlphaFoldDB" id="A0A378RMJ0"/>
<keyword evidence="14" id="KW-0333">Golgi apparatus</keyword>
<evidence type="ECO:0000256" key="4">
    <source>
        <dbReference type="ARBA" id="ARBA00004613"/>
    </source>
</evidence>
<dbReference type="SUPFAM" id="SSF53187">
    <property type="entry name" value="Zn-dependent exopeptidases"/>
    <property type="match status" value="1"/>
</dbReference>
<dbReference type="RefSeq" id="WP_115091217.1">
    <property type="nucleotide sequence ID" value="NZ_CP068107.1"/>
</dbReference>
<comment type="subunit">
    <text evidence="19">Homodimer. The monomeric form is inactive while the homodimer is active.</text>
</comment>
<dbReference type="GO" id="GO:0004177">
    <property type="term" value="F:aminopeptidase activity"/>
    <property type="evidence" value="ECO:0007669"/>
    <property type="project" value="UniProtKB-KW"/>
</dbReference>
<evidence type="ECO:0000256" key="21">
    <source>
        <dbReference type="SAM" id="MobiDB-lite"/>
    </source>
</evidence>
<dbReference type="Gene3D" id="3.50.30.30">
    <property type="match status" value="1"/>
</dbReference>
<dbReference type="GO" id="GO:0005764">
    <property type="term" value="C:lysosome"/>
    <property type="evidence" value="ECO:0007669"/>
    <property type="project" value="UniProtKB-SubCell"/>
</dbReference>
<evidence type="ECO:0000256" key="6">
    <source>
        <dbReference type="ARBA" id="ARBA00022525"/>
    </source>
</evidence>
<dbReference type="Gene3D" id="3.40.630.10">
    <property type="entry name" value="Zn peptidases"/>
    <property type="match status" value="1"/>
</dbReference>
<dbReference type="GO" id="GO:0004180">
    <property type="term" value="F:carboxypeptidase activity"/>
    <property type="evidence" value="ECO:0007669"/>
    <property type="project" value="UniProtKB-KW"/>
</dbReference>
<proteinExistence type="predicted"/>
<keyword evidence="16" id="KW-0865">Zymogen</keyword>
<keyword evidence="6" id="KW-0964">Secreted</keyword>
<keyword evidence="9" id="KW-0479">Metal-binding</keyword>
<keyword evidence="18" id="KW-0458">Lysosome</keyword>
<evidence type="ECO:0000256" key="2">
    <source>
        <dbReference type="ARBA" id="ARBA00004371"/>
    </source>
</evidence>
<feature type="region of interest" description="Disordered" evidence="21">
    <location>
        <begin position="497"/>
        <end position="523"/>
    </location>
</feature>
<dbReference type="Proteomes" id="UP000255024">
    <property type="component" value="Unassembled WGS sequence"/>
</dbReference>
<keyword evidence="24" id="KW-1185">Reference proteome</keyword>
<dbReference type="InterPro" id="IPR039866">
    <property type="entry name" value="CPQ"/>
</dbReference>
<evidence type="ECO:0000313" key="23">
    <source>
        <dbReference type="EMBL" id="STZ28283.1"/>
    </source>
</evidence>
<accession>A0A378RMJ0</accession>
<evidence type="ECO:0000256" key="20">
    <source>
        <dbReference type="ARBA" id="ARBA00033328"/>
    </source>
</evidence>
<dbReference type="InterPro" id="IPR007484">
    <property type="entry name" value="Peptidase_M28"/>
</dbReference>
<evidence type="ECO:0000256" key="7">
    <source>
        <dbReference type="ARBA" id="ARBA00022645"/>
    </source>
</evidence>
<gene>
    <name evidence="23" type="primary">ywaD</name>
    <name evidence="23" type="ORF">NCTC11179_01825</name>
</gene>
<dbReference type="PANTHER" id="PTHR12053:SF3">
    <property type="entry name" value="CARBOXYPEPTIDASE Q"/>
    <property type="match status" value="1"/>
</dbReference>
<comment type="subcellular location">
    <subcellularLocation>
        <location evidence="1">Endoplasmic reticulum</location>
    </subcellularLocation>
    <subcellularLocation>
        <location evidence="3">Golgi apparatus</location>
    </subcellularLocation>
    <subcellularLocation>
        <location evidence="2">Lysosome</location>
    </subcellularLocation>
    <subcellularLocation>
        <location evidence="4">Secreted</location>
    </subcellularLocation>
</comment>
<reference evidence="23 24" key="1">
    <citation type="submission" date="2018-06" db="EMBL/GenBank/DDBJ databases">
        <authorList>
            <consortium name="Pathogen Informatics"/>
            <person name="Doyle S."/>
        </authorList>
    </citation>
    <scope>NUCLEOTIDE SEQUENCE [LARGE SCALE GENOMIC DNA]</scope>
    <source>
        <strain evidence="23 24">NCTC11179</strain>
    </source>
</reference>
<dbReference type="GO" id="GO:0006508">
    <property type="term" value="P:proteolysis"/>
    <property type="evidence" value="ECO:0007669"/>
    <property type="project" value="UniProtKB-KW"/>
</dbReference>
<keyword evidence="11 23" id="KW-0378">Hydrolase</keyword>
<evidence type="ECO:0000313" key="24">
    <source>
        <dbReference type="Proteomes" id="UP000255024"/>
    </source>
</evidence>
<evidence type="ECO:0000256" key="3">
    <source>
        <dbReference type="ARBA" id="ARBA00004555"/>
    </source>
</evidence>
<evidence type="ECO:0000256" key="15">
    <source>
        <dbReference type="ARBA" id="ARBA00023049"/>
    </source>
</evidence>
<evidence type="ECO:0000256" key="18">
    <source>
        <dbReference type="ARBA" id="ARBA00023228"/>
    </source>
</evidence>
<keyword evidence="13" id="KW-0862">Zinc</keyword>
<dbReference type="GO" id="GO:0070573">
    <property type="term" value="F:metallodipeptidase activity"/>
    <property type="evidence" value="ECO:0007669"/>
    <property type="project" value="InterPro"/>
</dbReference>
<evidence type="ECO:0000256" key="9">
    <source>
        <dbReference type="ARBA" id="ARBA00022723"/>
    </source>
</evidence>